<gene>
    <name evidence="5" type="ORF">HII27_22445</name>
</gene>
<dbReference type="Proteomes" id="UP000607331">
    <property type="component" value="Unassembled WGS sequence"/>
</dbReference>
<protein>
    <submittedName>
        <fullName evidence="5">Class I SAM-dependent methyltransferase</fullName>
    </submittedName>
</protein>
<dbReference type="PANTHER" id="PTHR43464">
    <property type="entry name" value="METHYLTRANSFERASE"/>
    <property type="match status" value="1"/>
</dbReference>
<keyword evidence="1 5" id="KW-0489">Methyltransferase</keyword>
<dbReference type="Gene3D" id="3.40.50.150">
    <property type="entry name" value="Vaccinia Virus protein VP39"/>
    <property type="match status" value="1"/>
</dbReference>
<keyword evidence="6" id="KW-1185">Reference proteome</keyword>
<evidence type="ECO:0000256" key="1">
    <source>
        <dbReference type="ARBA" id="ARBA00022603"/>
    </source>
</evidence>
<organism evidence="5 6">
    <name type="scientific">Kluyvera sichuanensis</name>
    <dbReference type="NCBI Taxonomy" id="2725494"/>
    <lineage>
        <taxon>Bacteria</taxon>
        <taxon>Pseudomonadati</taxon>
        <taxon>Pseudomonadota</taxon>
        <taxon>Gammaproteobacteria</taxon>
        <taxon>Enterobacterales</taxon>
        <taxon>Enterobacteriaceae</taxon>
        <taxon>Kluyvera</taxon>
    </lineage>
</organism>
<dbReference type="RefSeq" id="WP_185669617.1">
    <property type="nucleotide sequence ID" value="NZ_JABBJF010000031.1"/>
</dbReference>
<dbReference type="CDD" id="cd02440">
    <property type="entry name" value="AdoMet_MTases"/>
    <property type="match status" value="1"/>
</dbReference>
<evidence type="ECO:0000256" key="3">
    <source>
        <dbReference type="ARBA" id="ARBA00022691"/>
    </source>
</evidence>
<sequence length="204" mass="22169">MHDVEQQPETFWESHYDAMSPRSNGIPGKILVRFTESLAPGKALELGCGRGDDAVWLAKQGWQVTAVDLSHRAIEYAAANAERAGVDVTFQQCDLTQAFPQGEFSLIAASFLESPLAFDRATIFRAALDHVAPGGMLLITSHGKVPSWSKHVRPFLPAHEVLASLGSLPPGWEVQFCEEVSRTMTGPEGQQDEVSDAVVALKRG</sequence>
<dbReference type="InterPro" id="IPR041698">
    <property type="entry name" value="Methyltransf_25"/>
</dbReference>
<dbReference type="PANTHER" id="PTHR43464:SF19">
    <property type="entry name" value="UBIQUINONE BIOSYNTHESIS O-METHYLTRANSFERASE, MITOCHONDRIAL"/>
    <property type="match status" value="1"/>
</dbReference>
<dbReference type="InterPro" id="IPR029063">
    <property type="entry name" value="SAM-dependent_MTases_sf"/>
</dbReference>
<proteinExistence type="predicted"/>
<accession>A0ABR6RZ98</accession>
<feature type="domain" description="Methyltransferase" evidence="4">
    <location>
        <begin position="44"/>
        <end position="135"/>
    </location>
</feature>
<dbReference type="Pfam" id="PF13649">
    <property type="entry name" value="Methyltransf_25"/>
    <property type="match status" value="1"/>
</dbReference>
<evidence type="ECO:0000259" key="4">
    <source>
        <dbReference type="Pfam" id="PF13649"/>
    </source>
</evidence>
<evidence type="ECO:0000313" key="5">
    <source>
        <dbReference type="EMBL" id="MBC1188455.1"/>
    </source>
</evidence>
<comment type="caution">
    <text evidence="5">The sequence shown here is derived from an EMBL/GenBank/DDBJ whole genome shotgun (WGS) entry which is preliminary data.</text>
</comment>
<keyword evidence="2" id="KW-0808">Transferase</keyword>
<dbReference type="GO" id="GO:0032259">
    <property type="term" value="P:methylation"/>
    <property type="evidence" value="ECO:0007669"/>
    <property type="project" value="UniProtKB-KW"/>
</dbReference>
<dbReference type="SUPFAM" id="SSF53335">
    <property type="entry name" value="S-adenosyl-L-methionine-dependent methyltransferases"/>
    <property type="match status" value="1"/>
</dbReference>
<evidence type="ECO:0000313" key="6">
    <source>
        <dbReference type="Proteomes" id="UP000607331"/>
    </source>
</evidence>
<evidence type="ECO:0000256" key="2">
    <source>
        <dbReference type="ARBA" id="ARBA00022679"/>
    </source>
</evidence>
<dbReference type="EMBL" id="JABBJF010000031">
    <property type="protein sequence ID" value="MBC1188455.1"/>
    <property type="molecule type" value="Genomic_DNA"/>
</dbReference>
<name>A0ABR6RZ98_9ENTR</name>
<keyword evidence="3" id="KW-0949">S-adenosyl-L-methionine</keyword>
<reference evidence="5 6" key="1">
    <citation type="submission" date="2020-04" db="EMBL/GenBank/DDBJ databases">
        <title>The draft genome of Kluyvera sichuanensis strain SCKS090646.</title>
        <authorList>
            <person name="Wei L."/>
            <person name="Liu L."/>
            <person name="Feng Y."/>
            <person name="Zong Z."/>
        </authorList>
    </citation>
    <scope>NUCLEOTIDE SEQUENCE [LARGE SCALE GENOMIC DNA]</scope>
    <source>
        <strain evidence="5 6">090646</strain>
    </source>
</reference>
<dbReference type="GO" id="GO:0008168">
    <property type="term" value="F:methyltransferase activity"/>
    <property type="evidence" value="ECO:0007669"/>
    <property type="project" value="UniProtKB-KW"/>
</dbReference>